<dbReference type="PANTHER" id="PTHR48081:SF13">
    <property type="entry name" value="ALPHA_BETA HYDROLASE"/>
    <property type="match status" value="1"/>
</dbReference>
<dbReference type="Proteomes" id="UP000831068">
    <property type="component" value="Chromosome"/>
</dbReference>
<evidence type="ECO:0000313" key="4">
    <source>
        <dbReference type="Proteomes" id="UP000831068"/>
    </source>
</evidence>
<accession>A0ABY4BEK1</accession>
<evidence type="ECO:0000256" key="1">
    <source>
        <dbReference type="ARBA" id="ARBA00022801"/>
    </source>
</evidence>
<organism evidence="3 4">
    <name type="scientific">Chryseobacterium oryzae</name>
    <dbReference type="NCBI Taxonomy" id="2929799"/>
    <lineage>
        <taxon>Bacteria</taxon>
        <taxon>Pseudomonadati</taxon>
        <taxon>Bacteroidota</taxon>
        <taxon>Flavobacteriia</taxon>
        <taxon>Flavobacteriales</taxon>
        <taxon>Weeksellaceae</taxon>
        <taxon>Chryseobacterium group</taxon>
        <taxon>Chryseobacterium</taxon>
    </lineage>
</organism>
<dbReference type="SUPFAM" id="SSF53474">
    <property type="entry name" value="alpha/beta-Hydrolases"/>
    <property type="match status" value="1"/>
</dbReference>
<evidence type="ECO:0000259" key="2">
    <source>
        <dbReference type="Pfam" id="PF20434"/>
    </source>
</evidence>
<dbReference type="Pfam" id="PF20434">
    <property type="entry name" value="BD-FAE"/>
    <property type="match status" value="1"/>
</dbReference>
<keyword evidence="4" id="KW-1185">Reference proteome</keyword>
<gene>
    <name evidence="3" type="ORF">MTP08_10970</name>
</gene>
<dbReference type="InterPro" id="IPR029058">
    <property type="entry name" value="AB_hydrolase_fold"/>
</dbReference>
<dbReference type="GO" id="GO:0016787">
    <property type="term" value="F:hydrolase activity"/>
    <property type="evidence" value="ECO:0007669"/>
    <property type="project" value="UniProtKB-KW"/>
</dbReference>
<reference evidence="3 4" key="1">
    <citation type="submission" date="2022-03" db="EMBL/GenBank/DDBJ databases">
        <title>Chryseobacterium sp. isolated from the Andong Sikhe.</title>
        <authorList>
            <person name="Won M."/>
            <person name="Kim S.-J."/>
            <person name="Kwon S.-W."/>
        </authorList>
    </citation>
    <scope>NUCLEOTIDE SEQUENCE [LARGE SCALE GENOMIC DNA]</scope>
    <source>
        <strain evidence="3 4">ADR-1</strain>
    </source>
</reference>
<dbReference type="InterPro" id="IPR050300">
    <property type="entry name" value="GDXG_lipolytic_enzyme"/>
</dbReference>
<proteinExistence type="predicted"/>
<name>A0ABY4BEK1_9FLAO</name>
<dbReference type="EMBL" id="CP094529">
    <property type="protein sequence ID" value="UOE37580.1"/>
    <property type="molecule type" value="Genomic_DNA"/>
</dbReference>
<keyword evidence="1 3" id="KW-0378">Hydrolase</keyword>
<dbReference type="RefSeq" id="WP_243575991.1">
    <property type="nucleotide sequence ID" value="NZ_CP094529.1"/>
</dbReference>
<dbReference type="InterPro" id="IPR049492">
    <property type="entry name" value="BD-FAE-like_dom"/>
</dbReference>
<feature type="domain" description="BD-FAE-like" evidence="2">
    <location>
        <begin position="59"/>
        <end position="288"/>
    </location>
</feature>
<evidence type="ECO:0000313" key="3">
    <source>
        <dbReference type="EMBL" id="UOE37580.1"/>
    </source>
</evidence>
<dbReference type="Gene3D" id="3.40.50.1820">
    <property type="entry name" value="alpha/beta hydrolase"/>
    <property type="match status" value="1"/>
</dbReference>
<protein>
    <submittedName>
        <fullName evidence="3">Alpha/beta hydrolase</fullName>
    </submittedName>
</protein>
<dbReference type="PANTHER" id="PTHR48081">
    <property type="entry name" value="AB HYDROLASE SUPERFAMILY PROTEIN C4A8.06C"/>
    <property type="match status" value="1"/>
</dbReference>
<sequence length="333" mass="37746">MKSILPNRRLFTYFFVLIFSVFSTLAFSQKKKTTILFEKANVEENIAYKTDENNNKILLDMYTPKNTETKKLPVVIYVHGGAWVEGSKLIYGDNFIENTISKLLDQNFAVISINYRLVTKEIHFNAPIQDTKDAVRWVRKNSDQYHLDSNNIGMWGDSAGAHLALLSAYTNDNKFVGDSTLSKYSARVNYVIDNFGPTDMNRLLHTRAPQPLLFAVGLISKKIIEIRGKLIKGITGFDAKENKKEVIEICKDISPLLYSENTVPTLMIHGNKDKIAPLSHSKRLRRMLKKSKTENSLIIIKKGTHGFSTTDKTELEKISNAMVNFAVAHQQAP</sequence>